<evidence type="ECO:0000313" key="8">
    <source>
        <dbReference type="EMBL" id="EEH59959.1"/>
    </source>
</evidence>
<keyword evidence="3 7" id="KW-0853">WD repeat</keyword>
<feature type="repeat" description="WD" evidence="7">
    <location>
        <begin position="254"/>
        <end position="285"/>
    </location>
</feature>
<organism evidence="9">
    <name type="scientific">Micromonas pusilla (strain CCMP1545)</name>
    <name type="common">Picoplanktonic green alga</name>
    <dbReference type="NCBI Taxonomy" id="564608"/>
    <lineage>
        <taxon>Eukaryota</taxon>
        <taxon>Viridiplantae</taxon>
        <taxon>Chlorophyta</taxon>
        <taxon>Mamiellophyceae</taxon>
        <taxon>Mamiellales</taxon>
        <taxon>Mamiellaceae</taxon>
        <taxon>Micromonas</taxon>
    </lineage>
</organism>
<feature type="repeat" description="WD" evidence="7">
    <location>
        <begin position="388"/>
        <end position="411"/>
    </location>
</feature>
<dbReference type="GO" id="GO:0030488">
    <property type="term" value="P:tRNA methylation"/>
    <property type="evidence" value="ECO:0007669"/>
    <property type="project" value="TreeGrafter"/>
</dbReference>
<dbReference type="InterPro" id="IPR051973">
    <property type="entry name" value="tRNA_Anticodon_Mtase-Reg"/>
</dbReference>
<evidence type="ECO:0000256" key="2">
    <source>
        <dbReference type="ARBA" id="ARBA00022490"/>
    </source>
</evidence>
<dbReference type="PROSITE" id="PS50082">
    <property type="entry name" value="WD_REPEATS_2"/>
    <property type="match status" value="2"/>
</dbReference>
<evidence type="ECO:0000256" key="4">
    <source>
        <dbReference type="ARBA" id="ARBA00022694"/>
    </source>
</evidence>
<comment type="subcellular location">
    <subcellularLocation>
        <location evidence="1">Cytoplasm</location>
    </subcellularLocation>
</comment>
<evidence type="ECO:0000256" key="7">
    <source>
        <dbReference type="PROSITE-ProRule" id="PRU00221"/>
    </source>
</evidence>
<dbReference type="InterPro" id="IPR001680">
    <property type="entry name" value="WD40_rpt"/>
</dbReference>
<dbReference type="GO" id="GO:0005737">
    <property type="term" value="C:cytoplasm"/>
    <property type="evidence" value="ECO:0007669"/>
    <property type="project" value="UniProtKB-SubCell"/>
</dbReference>
<dbReference type="Pfam" id="PF00400">
    <property type="entry name" value="WD40"/>
    <property type="match status" value="3"/>
</dbReference>
<keyword evidence="5" id="KW-0677">Repeat</keyword>
<proteinExistence type="inferred from homology"/>
<protein>
    <submittedName>
        <fullName evidence="8">WD40 repeat domain-containing protein</fullName>
    </submittedName>
</protein>
<dbReference type="SMART" id="SM00320">
    <property type="entry name" value="WD40"/>
    <property type="match status" value="5"/>
</dbReference>
<dbReference type="RefSeq" id="XP_003056583.1">
    <property type="nucleotide sequence ID" value="XM_003056537.1"/>
</dbReference>
<dbReference type="Gene3D" id="2.130.10.10">
    <property type="entry name" value="YVTN repeat-like/Quinoprotein amine dehydrogenase"/>
    <property type="match status" value="2"/>
</dbReference>
<dbReference type="Proteomes" id="UP000001876">
    <property type="component" value="Unassembled WGS sequence"/>
</dbReference>
<dbReference type="InterPro" id="IPR036322">
    <property type="entry name" value="WD40_repeat_dom_sf"/>
</dbReference>
<sequence length="1419" mass="154849">MPVDYRLRKGAYVGDVTALCVLPLSQGDRGAGTTAHGNSTPEGRRETLLVVGVGASLQCYHPVSGKGELPILVAPVFSVARIHGIVSASSLQSNPNGLSAKNDVHRVSERAIIVWGERRVALVGLYSLDNTKVEGRRVRVLANLPPRGNWVHDVIPLAQASRTQWPTVAVGLADNCVEQWTVHFKLDNQNCCPQCLRRVECSMPSMLYTLALRGTSMANLEVVGGTIFNEVQVWKIQAETPSHTVYQLEPFAVFRGHEGSIMRVSWASRGNEIYSTSDDRTACIWAVPDRPFISGTMAKPVCIGGAQVTVFGHTARVWDCKLMKVANRSLMFTAGEDCTVRIWELPCADISKLSEKQCLDRPVAVLRGHKGRGVWRILPLELPGKRPFLLSAGADASIKLWNLSEYSLDKSRSAAPTHAPLTSVNHVASSLTTKTQPLEFLEVLDQNRPVKGTTSNNPSQYDQLIGSSALEPETLLMKRGVVNCRMQQGTGEHICALCLASPAVLYAATTSGLVHRIDVDEHSWRWRNVYCSAVEVDIISLAVLESSESVSGHERLAIGDARGRVVIVSVSDNKSKIQSLWQASRPRRLLDVFSCRISDEPNRGSLNGILFVSEVGGKITVWVEYLLKEKRGLSIHWAFACKASNSFRCRVLAVAHHISGLVLLGDSAGNVCAFDGRVIFKAKAAFTGSCASVRPARLPPLAVMCAVHGTRAVSFVAAHWAATSHGHEIERHKASHLLGNIECTSGGRDGCLCTSVLQLTRSKNEFMEQKLLTEGRKEGHGRAASVGIKVLKTYEHNMYHFCSVSRHQIAEISSVEVLSWANSSLSWFMNESPSLVAGFKQADFLIHSLTDKCELLRLSCGGWRRPHSFFLEAASARGFKFTFAFYREQRLTVCYRLKNQLNSKVSHRSCLPQEKHTFNTWFHGCDPMPSPEMYFTQSGITFSLIHSMFPVLNISREIHTICVVPPPVHSSGTSSALPLGLLTGSEDGSILSTVYSKKDSMLDRYISTEVGSHAGGTSVRAMSLLPECAGGGLGLHLISEHTPKSFILITAGAKETLMAWRVAWIDPVTFQYPMSNSATSRVGWQLKTTLLTVQSQFTSKNRALEKRNSASMSTDSDQRLLSITGFVPIEFDAQPVCSTDPEFTCMAVTANSKGSLLALALTREIGSPGTGCWREVGRLGQHKCPILTVAVTAVNIDTRDRDTAVIACSGATNGTLAIWDLTPLCPSGKVMPSALKAHDDIAVLEPAAIITSLHQSGINAVSLMQAPKNPGIFLLASVGDDQALRVTMLSTEFSAKEVNKEIQEGCINMSVTIIKTFSIDFAHSSAIKAVWMEHGIIATTAQDQRLRLWRVVTEADTENLGEEISAKMKNLRVVPLVGSFVECPEPESLDVWFSGSSSCEELFIAVSGRGAQVFHLQTE</sequence>
<dbReference type="OrthoDB" id="568500at2759"/>
<dbReference type="STRING" id="564608.C1MLL0"/>
<keyword evidence="9" id="KW-1185">Reference proteome</keyword>
<dbReference type="EMBL" id="GG663736">
    <property type="protein sequence ID" value="EEH59959.1"/>
    <property type="molecule type" value="Genomic_DNA"/>
</dbReference>
<dbReference type="PROSITE" id="PS50294">
    <property type="entry name" value="WD_REPEATS_REGION"/>
    <property type="match status" value="1"/>
</dbReference>
<dbReference type="KEGG" id="mpp:MICPUCDRAFT_55752"/>
<dbReference type="SUPFAM" id="SSF50978">
    <property type="entry name" value="WD40 repeat-like"/>
    <property type="match status" value="2"/>
</dbReference>
<keyword evidence="4" id="KW-0819">tRNA processing</keyword>
<gene>
    <name evidence="8" type="primary">WDR6</name>
    <name evidence="8" type="ORF">MICPUCDRAFT_55752</name>
</gene>
<reference evidence="8 9" key="1">
    <citation type="journal article" date="2009" name="Science">
        <title>Green evolution and dynamic adaptations revealed by genomes of the marine picoeukaryotes Micromonas.</title>
        <authorList>
            <person name="Worden A.Z."/>
            <person name="Lee J.H."/>
            <person name="Mock T."/>
            <person name="Rouze P."/>
            <person name="Simmons M.P."/>
            <person name="Aerts A.L."/>
            <person name="Allen A.E."/>
            <person name="Cuvelier M.L."/>
            <person name="Derelle E."/>
            <person name="Everett M.V."/>
            <person name="Foulon E."/>
            <person name="Grimwood J."/>
            <person name="Gundlach H."/>
            <person name="Henrissat B."/>
            <person name="Napoli C."/>
            <person name="McDonald S.M."/>
            <person name="Parker M.S."/>
            <person name="Rombauts S."/>
            <person name="Salamov A."/>
            <person name="Von Dassow P."/>
            <person name="Badger J.H."/>
            <person name="Coutinho P.M."/>
            <person name="Demir E."/>
            <person name="Dubchak I."/>
            <person name="Gentemann C."/>
            <person name="Eikrem W."/>
            <person name="Gready J.E."/>
            <person name="John U."/>
            <person name="Lanier W."/>
            <person name="Lindquist E.A."/>
            <person name="Lucas S."/>
            <person name="Mayer K.F."/>
            <person name="Moreau H."/>
            <person name="Not F."/>
            <person name="Otillar R."/>
            <person name="Panaud O."/>
            <person name="Pangilinan J."/>
            <person name="Paulsen I."/>
            <person name="Piegu B."/>
            <person name="Poliakov A."/>
            <person name="Robbens S."/>
            <person name="Schmutz J."/>
            <person name="Toulza E."/>
            <person name="Wyss T."/>
            <person name="Zelensky A."/>
            <person name="Zhou K."/>
            <person name="Armbrust E.V."/>
            <person name="Bhattacharya D."/>
            <person name="Goodenough U.W."/>
            <person name="Van de Peer Y."/>
            <person name="Grigoriev I.V."/>
        </authorList>
    </citation>
    <scope>NUCLEOTIDE SEQUENCE [LARGE SCALE GENOMIC DNA]</scope>
    <source>
        <strain evidence="8 9">CCMP1545</strain>
    </source>
</reference>
<evidence type="ECO:0000313" key="9">
    <source>
        <dbReference type="Proteomes" id="UP000001876"/>
    </source>
</evidence>
<dbReference type="GeneID" id="9681600"/>
<accession>C1MLL0</accession>
<name>C1MLL0_MICPC</name>
<dbReference type="OMA" id="RSARIWM"/>
<dbReference type="PANTHER" id="PTHR14344:SF3">
    <property type="entry name" value="WD REPEAT-CONTAINING PROTEIN 6"/>
    <property type="match status" value="1"/>
</dbReference>
<evidence type="ECO:0000256" key="3">
    <source>
        <dbReference type="ARBA" id="ARBA00022574"/>
    </source>
</evidence>
<evidence type="ECO:0000256" key="5">
    <source>
        <dbReference type="ARBA" id="ARBA00022737"/>
    </source>
</evidence>
<dbReference type="PROSITE" id="PS00678">
    <property type="entry name" value="WD_REPEATS_1"/>
    <property type="match status" value="1"/>
</dbReference>
<dbReference type="eggNOG" id="KOG0974">
    <property type="taxonomic scope" value="Eukaryota"/>
</dbReference>
<dbReference type="InterPro" id="IPR015943">
    <property type="entry name" value="WD40/YVTN_repeat-like_dom_sf"/>
</dbReference>
<keyword evidence="2" id="KW-0963">Cytoplasm</keyword>
<evidence type="ECO:0000256" key="1">
    <source>
        <dbReference type="ARBA" id="ARBA00004496"/>
    </source>
</evidence>
<dbReference type="PANTHER" id="PTHR14344">
    <property type="entry name" value="WD REPEAT PROTEIN"/>
    <property type="match status" value="1"/>
</dbReference>
<evidence type="ECO:0000256" key="6">
    <source>
        <dbReference type="ARBA" id="ARBA00038255"/>
    </source>
</evidence>
<comment type="similarity">
    <text evidence="6">Belongs to the WD repeat WDR6 family.</text>
</comment>
<dbReference type="InterPro" id="IPR019775">
    <property type="entry name" value="WD40_repeat_CS"/>
</dbReference>